<organism evidence="2 3">
    <name type="scientific">Fusarium oxysporum f. sp. cubense (strain race 1)</name>
    <name type="common">Panama disease fungus</name>
    <dbReference type="NCBI Taxonomy" id="1229664"/>
    <lineage>
        <taxon>Eukaryota</taxon>
        <taxon>Fungi</taxon>
        <taxon>Dikarya</taxon>
        <taxon>Ascomycota</taxon>
        <taxon>Pezizomycotina</taxon>
        <taxon>Sordariomycetes</taxon>
        <taxon>Hypocreomycetidae</taxon>
        <taxon>Hypocreales</taxon>
        <taxon>Nectriaceae</taxon>
        <taxon>Fusarium</taxon>
        <taxon>Fusarium oxysporum species complex</taxon>
    </lineage>
</organism>
<dbReference type="OrthoDB" id="2121009at2759"/>
<protein>
    <submittedName>
        <fullName evidence="2">Uncharacterized protein</fullName>
    </submittedName>
</protein>
<feature type="compositionally biased region" description="Basic and acidic residues" evidence="1">
    <location>
        <begin position="598"/>
        <end position="616"/>
    </location>
</feature>
<evidence type="ECO:0000313" key="2">
    <source>
        <dbReference type="EMBL" id="ENH72363.1"/>
    </source>
</evidence>
<name>N4U941_FUSC1</name>
<gene>
    <name evidence="2" type="ORF">FOC1_g10013018</name>
</gene>
<evidence type="ECO:0000313" key="3">
    <source>
        <dbReference type="Proteomes" id="UP000016928"/>
    </source>
</evidence>
<dbReference type="EMBL" id="KB730093">
    <property type="protein sequence ID" value="ENH72363.1"/>
    <property type="molecule type" value="Genomic_DNA"/>
</dbReference>
<dbReference type="STRING" id="1229664.N4U941"/>
<dbReference type="VEuPathDB" id="FungiDB:FOC1_g10013018"/>
<dbReference type="AlphaFoldDB" id="N4U941"/>
<evidence type="ECO:0000256" key="1">
    <source>
        <dbReference type="SAM" id="MobiDB-lite"/>
    </source>
</evidence>
<feature type="region of interest" description="Disordered" evidence="1">
    <location>
        <begin position="591"/>
        <end position="626"/>
    </location>
</feature>
<sequence length="1174" mass="132396">MGSFSSRRRSASFSGGAVQQRKILTRCRSYSMSSLGDGRIPQQLLRTQLGLATDIDELIVYRILSYGEDDGVGAAMRDWLNHPMLTSDDQLAKIIKIEQCTKLSPKLEAGSVAYFRSWPMEARQFQQIIEELRLHGYENSVQDWIFFLRCSDPTTRITVRYVGSTSAPRNPFKRVQKNAERPQSLLGMFLYILHKRYPEIAALHKVFTIHGTFVPDFGKLSGQQNMLSQRFHNSVTDQTERCLIAFFGFRTLLNRQRGGKHGVISVDDEEERDYTRKEVWSEADKVKEANRETYITGVSAQAVAKSWLKGYSVLALCGQEPPISSINDGAGILSGIRATSSLVRSVLTLMVAMETGVCDASITSLANLFSFNQLFNWPQLAPKHKQRSRDLFDSWLETIRPLIVASLGQHVYAWVCQPSRRQTPPKSLLNEVGIPRLAQIPNSSYDAIIIPHLHPGSFARNPSISSQDQVFWYPWVATWVYMDTAIRLLMSHDISYTSRQALCIELHIQAEATLKNAGYFESLQVAKAEFAYTKKINTSEPMICKSVASETRSAATEGHALPSFSIPVDRRAVLDHHLSYSALSDQGISQPMFESTEDDSKKRPRDVFEENERFGDPRASLTSNNWGPSDKTLERWRKVYDFIRKDESLEFPRKLRNKVTQYMAFFSVAASVHRCHGGLVVGPNPLDTAHPPEWKGDLRSFNEEFPKCVHSFQNAVINSYIKNLPKFLLERSWTGSNSSVLPESTLDDNNSAIAGNQPYSPIPSSLFETKSLAVHPPYRFKLALERCGKTEGPPSSIIRRQQAEQLFEDTVPKLCGWLLDKVAWVEFLQELDEGVWIAASLETARGDRVVQPERDRFIETFGGKGDAGESSNDETGGIKLQMASQQFMIQQMQWLGNITRGKVAGSPYLDLNEAEGHQIKVSQRGKVQLRFKSKNDSMVTTNIKLGPIIAPLEKDDKRTIHFTDLGIDIRTATGLTIKVPINNSACTLPLSAMKSHQNGTDFISLWKEVRGEARPEDRVSSLLKSSDEDADYPPELCVSSTGNMGEPPRKLLKTIQEPEKNDALWLLKGYIDLRLPDGGDFWTGNKEDFPQGTDDVTGFIDFLKLSENCQHPYARWWFDSLVLRGRAQRNWFNWLSSLRTTTRRHENAPISATPKGAYRKKCAVFTLGPKQAGF</sequence>
<accession>N4U941</accession>
<reference evidence="3" key="2">
    <citation type="journal article" date="2014" name="PLoS ONE">
        <title>Genome and Transcriptome Analysis of the Fungal Pathogen Fusarium oxysporum f. sp. cubense Causing Banana Vascular Wilt Disease.</title>
        <authorList>
            <person name="Guo L."/>
            <person name="Han L."/>
            <person name="Yang L."/>
            <person name="Zeng H."/>
            <person name="Fan D."/>
            <person name="Zhu Y."/>
            <person name="Feng Y."/>
            <person name="Wang G."/>
            <person name="Peng C."/>
            <person name="Jiang X."/>
            <person name="Zhou D."/>
            <person name="Ni P."/>
            <person name="Liang C."/>
            <person name="Liu L."/>
            <person name="Wang J."/>
            <person name="Mao C."/>
            <person name="Fang X."/>
            <person name="Peng M."/>
            <person name="Huang J."/>
        </authorList>
    </citation>
    <scope>NUCLEOTIDE SEQUENCE [LARGE SCALE GENOMIC DNA]</scope>
    <source>
        <strain evidence="3">race 1</strain>
    </source>
</reference>
<proteinExistence type="predicted"/>
<dbReference type="Proteomes" id="UP000016928">
    <property type="component" value="Unassembled WGS sequence"/>
</dbReference>
<reference evidence="3" key="1">
    <citation type="submission" date="2012-09" db="EMBL/GenBank/DDBJ databases">
        <title>Genome sequencing and comparative transcriptomics of race 1 and race 4 of banana pathogen: Fusarium oxysporum f. sp. cubense.</title>
        <authorList>
            <person name="Fang X."/>
            <person name="Huang J."/>
        </authorList>
    </citation>
    <scope>NUCLEOTIDE SEQUENCE [LARGE SCALE GENOMIC DNA]</scope>
    <source>
        <strain evidence="3">race 1</strain>
    </source>
</reference>
<dbReference type="HOGENOM" id="CLU_012843_0_0_1"/>